<proteinExistence type="predicted"/>
<dbReference type="RefSeq" id="WP_369601670.1">
    <property type="nucleotide sequence ID" value="NZ_CP154858.1"/>
</dbReference>
<dbReference type="Pfam" id="PF03061">
    <property type="entry name" value="4HBT"/>
    <property type="match status" value="1"/>
</dbReference>
<dbReference type="PANTHER" id="PTHR43240:SF10">
    <property type="entry name" value="BLL4964 PROTEIN"/>
    <property type="match status" value="1"/>
</dbReference>
<evidence type="ECO:0000256" key="1">
    <source>
        <dbReference type="ARBA" id="ARBA00022801"/>
    </source>
</evidence>
<keyword evidence="1 3" id="KW-0378">Hydrolase</keyword>
<dbReference type="GO" id="GO:0061522">
    <property type="term" value="F:1,4-dihydroxy-2-naphthoyl-CoA thioesterase activity"/>
    <property type="evidence" value="ECO:0007669"/>
    <property type="project" value="TreeGrafter"/>
</dbReference>
<dbReference type="PANTHER" id="PTHR43240">
    <property type="entry name" value="1,4-DIHYDROXY-2-NAPHTHOYL-COA THIOESTERASE 1"/>
    <property type="match status" value="1"/>
</dbReference>
<dbReference type="GO" id="GO:0005829">
    <property type="term" value="C:cytosol"/>
    <property type="evidence" value="ECO:0007669"/>
    <property type="project" value="TreeGrafter"/>
</dbReference>
<gene>
    <name evidence="3" type="ORF">AAIA72_01395</name>
</gene>
<dbReference type="NCBIfam" id="TIGR00369">
    <property type="entry name" value="unchar_dom_1"/>
    <property type="match status" value="1"/>
</dbReference>
<dbReference type="KEGG" id="tcd:AAIA72_01395"/>
<dbReference type="Gene3D" id="3.10.129.10">
    <property type="entry name" value="Hotdog Thioesterase"/>
    <property type="match status" value="1"/>
</dbReference>
<dbReference type="EC" id="3.1.2.-" evidence="3"/>
<dbReference type="InterPro" id="IPR029069">
    <property type="entry name" value="HotDog_dom_sf"/>
</dbReference>
<evidence type="ECO:0000259" key="2">
    <source>
        <dbReference type="Pfam" id="PF03061"/>
    </source>
</evidence>
<name>A0AB39UXK4_9GAMM</name>
<organism evidence="3">
    <name type="scientific">Thermohahella caldifontis</name>
    <dbReference type="NCBI Taxonomy" id="3142973"/>
    <lineage>
        <taxon>Bacteria</taxon>
        <taxon>Pseudomonadati</taxon>
        <taxon>Pseudomonadota</taxon>
        <taxon>Gammaproteobacteria</taxon>
        <taxon>Oceanospirillales</taxon>
        <taxon>Hahellaceae</taxon>
        <taxon>Thermohahella</taxon>
    </lineage>
</organism>
<dbReference type="InterPro" id="IPR006683">
    <property type="entry name" value="Thioestr_dom"/>
</dbReference>
<feature type="domain" description="Thioesterase" evidence="2">
    <location>
        <begin position="48"/>
        <end position="123"/>
    </location>
</feature>
<protein>
    <submittedName>
        <fullName evidence="3">PaaI family thioesterase</fullName>
        <ecNumber evidence="3">3.1.2.-</ecNumber>
    </submittedName>
</protein>
<accession>A0AB39UXK4</accession>
<dbReference type="EMBL" id="CP154858">
    <property type="protein sequence ID" value="XDT72666.1"/>
    <property type="molecule type" value="Genomic_DNA"/>
</dbReference>
<dbReference type="SUPFAM" id="SSF54637">
    <property type="entry name" value="Thioesterase/thiol ester dehydrase-isomerase"/>
    <property type="match status" value="1"/>
</dbReference>
<dbReference type="AlphaFoldDB" id="A0AB39UXK4"/>
<evidence type="ECO:0000313" key="3">
    <source>
        <dbReference type="EMBL" id="XDT72666.1"/>
    </source>
</evidence>
<dbReference type="CDD" id="cd03443">
    <property type="entry name" value="PaaI_thioesterase"/>
    <property type="match status" value="1"/>
</dbReference>
<sequence length="141" mass="15037">MNLTAQDVEYIIRQGVPLAETIDLRVEHVSAEGARIRIPFRPAGTRPGGSLSGPVIMAAADAAMYAAILGVLGRVEMAVTSNLNINFLQRPARRDLLASARLLKLGRRLAFLEVELVTEDDETLVAHATGSYALPSEAGGT</sequence>
<reference evidence="3" key="1">
    <citation type="submission" date="2024-05" db="EMBL/GenBank/DDBJ databases">
        <title>Genome sequencing of novel strain.</title>
        <authorList>
            <person name="Ganbat D."/>
            <person name="Ganbat S."/>
            <person name="Lee S.-J."/>
        </authorList>
    </citation>
    <scope>NUCLEOTIDE SEQUENCE</scope>
    <source>
        <strain evidence="3">SMD15-11</strain>
    </source>
</reference>
<dbReference type="InterPro" id="IPR003736">
    <property type="entry name" value="PAAI_dom"/>
</dbReference>